<dbReference type="AlphaFoldDB" id="A0A6G7GT50"/>
<evidence type="ECO:0000313" key="1">
    <source>
        <dbReference type="EMBL" id="QII12758.1"/>
    </source>
</evidence>
<reference evidence="1 2" key="1">
    <citation type="submission" date="2020-02" db="EMBL/GenBank/DDBJ databases">
        <title>Newly sequenced genome of strain CSTR1 showed variability in Candidatus Kuenenia stuttgartiensis genomes.</title>
        <authorList>
            <person name="Ding C."/>
            <person name="Adrian L."/>
        </authorList>
    </citation>
    <scope>NUCLEOTIDE SEQUENCE [LARGE SCALE GENOMIC DNA]</scope>
    <source>
        <strain evidence="1 2">CSTR1</strain>
    </source>
</reference>
<accession>A0A6G7GT50</accession>
<gene>
    <name evidence="1" type="ORF">KsCSTR_33790</name>
</gene>
<protein>
    <submittedName>
        <fullName evidence="1">Uncharacterized protein</fullName>
    </submittedName>
</protein>
<sequence>MKVVEIPKGTGTYADSLRAIGTAGLLEEVAGVGTIIQDRGTHFKIEYSSDVPDVQWRPPSPGFYYIWRKSKEKEKPQGTMVLDYEEEQGRVKAKEKGSKKKKEALNKALEEQGLSPVESVNREYGPSAILESMRKGWSSDKDVYKWVIQNPEKVLKWVQSELVWLERLNRLDRLEQVEIPKVSNSQFFNPSSGKGLHATKTIYKSPSAINSEVVEPFAEWMKFRGASAAMLPYRNGDDFKLFVIEPAEIGPKALSMLRGKLLDLRLWGGIRLDIEATLRLAEELIIHSDVVQDTMGKISLRGRRPAEVIRGLRQAYFKSMGTAAALMNDAFLPIPNWFRIENKDDAIAFIEIIREHIGDYAQKKPGCLGSLNETHSGDVPILQQYRKWLTTGSVSDLLDFLAKFAVHTMEKRGKKEGVKEFSTENLTILFERGYGMKEIVENTGFLSVAWAIRNATITALWLQQQNNKKWDVRFGLAQKWKQKIKGGAKEFVPVLAEFVQDYNWEVTNRLEGKYHTVSKEDLDQVISLIENNGKDQSELVGMLLLAYGYARAPKTESEDINLQKKEGK</sequence>
<dbReference type="EMBL" id="CP049055">
    <property type="protein sequence ID" value="QII12758.1"/>
    <property type="molecule type" value="Genomic_DNA"/>
</dbReference>
<name>A0A6G7GT50_KUEST</name>
<organism evidence="1 2">
    <name type="scientific">Kuenenia stuttgartiensis</name>
    <dbReference type="NCBI Taxonomy" id="174633"/>
    <lineage>
        <taxon>Bacteria</taxon>
        <taxon>Pseudomonadati</taxon>
        <taxon>Planctomycetota</taxon>
        <taxon>Candidatus Brocadiia</taxon>
        <taxon>Candidatus Brocadiales</taxon>
        <taxon>Candidatus Brocadiaceae</taxon>
        <taxon>Candidatus Kuenenia</taxon>
    </lineage>
</organism>
<evidence type="ECO:0000313" key="2">
    <source>
        <dbReference type="Proteomes" id="UP000501926"/>
    </source>
</evidence>
<proteinExistence type="predicted"/>
<dbReference type="Proteomes" id="UP000501926">
    <property type="component" value="Chromosome"/>
</dbReference>
<dbReference type="RefSeq" id="WP_164995183.1">
    <property type="nucleotide sequence ID" value="NZ_CP049055.1"/>
</dbReference>